<comment type="caution">
    <text evidence="1">The sequence shown here is derived from an EMBL/GenBank/DDBJ whole genome shotgun (WGS) entry which is preliminary data.</text>
</comment>
<name>A0ABQ5IT86_9ASTR</name>
<evidence type="ECO:0000313" key="2">
    <source>
        <dbReference type="Proteomes" id="UP001151760"/>
    </source>
</evidence>
<dbReference type="Proteomes" id="UP001151760">
    <property type="component" value="Unassembled WGS sequence"/>
</dbReference>
<organism evidence="1 2">
    <name type="scientific">Tanacetum coccineum</name>
    <dbReference type="NCBI Taxonomy" id="301880"/>
    <lineage>
        <taxon>Eukaryota</taxon>
        <taxon>Viridiplantae</taxon>
        <taxon>Streptophyta</taxon>
        <taxon>Embryophyta</taxon>
        <taxon>Tracheophyta</taxon>
        <taxon>Spermatophyta</taxon>
        <taxon>Magnoliopsida</taxon>
        <taxon>eudicotyledons</taxon>
        <taxon>Gunneridae</taxon>
        <taxon>Pentapetalae</taxon>
        <taxon>asterids</taxon>
        <taxon>campanulids</taxon>
        <taxon>Asterales</taxon>
        <taxon>Asteraceae</taxon>
        <taxon>Asteroideae</taxon>
        <taxon>Anthemideae</taxon>
        <taxon>Anthemidinae</taxon>
        <taxon>Tanacetum</taxon>
    </lineage>
</organism>
<dbReference type="Pfam" id="PF14223">
    <property type="entry name" value="Retrotran_gag_2"/>
    <property type="match status" value="1"/>
</dbReference>
<evidence type="ECO:0008006" key="3">
    <source>
        <dbReference type="Google" id="ProtNLM"/>
    </source>
</evidence>
<accession>A0ABQ5IT86</accession>
<keyword evidence="2" id="KW-1185">Reference proteome</keyword>
<reference evidence="1" key="1">
    <citation type="journal article" date="2022" name="Int. J. Mol. Sci.">
        <title>Draft Genome of Tanacetum Coccineum: Genomic Comparison of Closely Related Tanacetum-Family Plants.</title>
        <authorList>
            <person name="Yamashiro T."/>
            <person name="Shiraishi A."/>
            <person name="Nakayama K."/>
            <person name="Satake H."/>
        </authorList>
    </citation>
    <scope>NUCLEOTIDE SEQUENCE</scope>
</reference>
<dbReference type="EMBL" id="BQNB010021116">
    <property type="protein sequence ID" value="GJU03051.1"/>
    <property type="molecule type" value="Genomic_DNA"/>
</dbReference>
<gene>
    <name evidence="1" type="ORF">Tco_1113389</name>
</gene>
<reference evidence="1" key="2">
    <citation type="submission" date="2022-01" db="EMBL/GenBank/DDBJ databases">
        <authorList>
            <person name="Yamashiro T."/>
            <person name="Shiraishi A."/>
            <person name="Satake H."/>
            <person name="Nakayama K."/>
        </authorList>
    </citation>
    <scope>NUCLEOTIDE SEQUENCE</scope>
</reference>
<sequence length="187" mass="21550">MEVSRMRALFNPIMDVKHSGGFTQDMEAQAKAKLNKKAHSAVILCLGNKVQREVTGETTAAGVWSKLETLYMTKSLATKLYLKKKLYTFSMPAGRKISEHIDEFNKIVLDLANIEVKLRMKILLYYYSLFYQHHMNTLWIPCSMDGKLLTFGRTYGPPLQIQRKSSETFLRRRDDGEGLYGCRKNRS</sequence>
<protein>
    <recommendedName>
        <fullName evidence="3">Retrovirus-related Pol polyprotein from transposon TNT 1-94</fullName>
    </recommendedName>
</protein>
<proteinExistence type="predicted"/>
<evidence type="ECO:0000313" key="1">
    <source>
        <dbReference type="EMBL" id="GJU03051.1"/>
    </source>
</evidence>